<sequence>MSSLLPLLVAVPIAGALLTLVVGYAADRLGWPLAFASSLLHVALTGYLVVRAYATPDPLRYTVGGFRPPFGIELVVDGFNAAVVGLVAVVAVGVLVYARRAGPHSVAFYTGYLLLVAGLSGMSITGDMFNLYVFLEITGLAAYALVATGDDGRSAVGALKYLLVGTVGASLFLAGIGYAFVATGTLNMADLATKLGEVGYGSTLVRTSFALVVVGLGVKTALYPLHTWQPDAYASAPDSVSGLISALVSTVSAYALARVIYSVYTVEFLSSVAYAREFVLVLAGVSIVAGSLLAVMQTDIKRMLAYSSVSQFGLVVAAFAIANEAAVTGGVVHLVGHAVMKGGLFLAAGAIAMRTGARTVGEFDGLGSRTPLLGAAFAVLSLSMVGVPPAVGFVGKWYIALGAIQSQLWPIAAVILLSTLLTLAYFLRLVERMYFRSGTGAAAGADSPTGTGTATVADGGDDEDPTLGRDDTPTLGRDDDDAFAADDERFGRPSVGMVAVVVVAALLAVVLGPLVSAFEPLLEPTLETLL</sequence>
<proteinExistence type="predicted"/>
<comment type="caution">
    <text evidence="9">The sequence shown here is derived from an EMBL/GenBank/DDBJ whole genome shotgun (WGS) entry which is preliminary data.</text>
</comment>
<evidence type="ECO:0000313" key="10">
    <source>
        <dbReference type="Proteomes" id="UP001595921"/>
    </source>
</evidence>
<protein>
    <submittedName>
        <fullName evidence="9">Monovalent cation/H+ antiporter subunit D family protein</fullName>
    </submittedName>
</protein>
<keyword evidence="5 7" id="KW-0472">Membrane</keyword>
<feature type="transmembrane region" description="Helical" evidence="7">
    <location>
        <begin position="495"/>
        <end position="518"/>
    </location>
</feature>
<name>A0ABD5P781_9EURY</name>
<feature type="transmembrane region" description="Helical" evidence="7">
    <location>
        <begin position="243"/>
        <end position="266"/>
    </location>
</feature>
<dbReference type="InterPro" id="IPR003918">
    <property type="entry name" value="NADH_UbQ_OxRdtase"/>
</dbReference>
<evidence type="ECO:0000259" key="8">
    <source>
        <dbReference type="Pfam" id="PF00361"/>
    </source>
</evidence>
<keyword evidence="10" id="KW-1185">Reference proteome</keyword>
<dbReference type="GO" id="GO:0005886">
    <property type="term" value="C:plasma membrane"/>
    <property type="evidence" value="ECO:0007669"/>
    <property type="project" value="UniProtKB-SubCell"/>
</dbReference>
<dbReference type="AlphaFoldDB" id="A0ABD5P781"/>
<feature type="transmembrane region" description="Helical" evidence="7">
    <location>
        <begin position="33"/>
        <end position="54"/>
    </location>
</feature>
<evidence type="ECO:0000313" key="9">
    <source>
        <dbReference type="EMBL" id="MFC4356687.1"/>
    </source>
</evidence>
<evidence type="ECO:0000256" key="2">
    <source>
        <dbReference type="ARBA" id="ARBA00022475"/>
    </source>
</evidence>
<dbReference type="Proteomes" id="UP001595921">
    <property type="component" value="Unassembled WGS sequence"/>
</dbReference>
<feature type="transmembrane region" description="Helical" evidence="7">
    <location>
        <begin position="303"/>
        <end position="322"/>
    </location>
</feature>
<feature type="transmembrane region" description="Helical" evidence="7">
    <location>
        <begin position="407"/>
        <end position="427"/>
    </location>
</feature>
<feature type="transmembrane region" description="Helical" evidence="7">
    <location>
        <begin position="161"/>
        <end position="183"/>
    </location>
</feature>
<comment type="subcellular location">
    <subcellularLocation>
        <location evidence="1">Cell membrane</location>
        <topology evidence="1">Multi-pass membrane protein</topology>
    </subcellularLocation>
</comment>
<evidence type="ECO:0000256" key="7">
    <source>
        <dbReference type="SAM" id="Phobius"/>
    </source>
</evidence>
<evidence type="ECO:0000256" key="6">
    <source>
        <dbReference type="SAM" id="MobiDB-lite"/>
    </source>
</evidence>
<dbReference type="EMBL" id="JBHSDS010000002">
    <property type="protein sequence ID" value="MFC4356687.1"/>
    <property type="molecule type" value="Genomic_DNA"/>
</dbReference>
<feature type="domain" description="NADH:quinone oxidoreductase/Mrp antiporter transmembrane" evidence="8">
    <location>
        <begin position="126"/>
        <end position="422"/>
    </location>
</feature>
<feature type="transmembrane region" description="Helical" evidence="7">
    <location>
        <begin position="334"/>
        <end position="352"/>
    </location>
</feature>
<evidence type="ECO:0000256" key="1">
    <source>
        <dbReference type="ARBA" id="ARBA00004651"/>
    </source>
</evidence>
<dbReference type="RefSeq" id="WP_267625126.1">
    <property type="nucleotide sequence ID" value="NZ_JAODIW010000010.1"/>
</dbReference>
<feature type="transmembrane region" description="Helical" evidence="7">
    <location>
        <begin position="106"/>
        <end position="125"/>
    </location>
</feature>
<feature type="transmembrane region" description="Helical" evidence="7">
    <location>
        <begin position="203"/>
        <end position="222"/>
    </location>
</feature>
<reference evidence="9 10" key="1">
    <citation type="journal article" date="2019" name="Int. J. Syst. Evol. Microbiol.">
        <title>The Global Catalogue of Microorganisms (GCM) 10K type strain sequencing project: providing services to taxonomists for standard genome sequencing and annotation.</title>
        <authorList>
            <consortium name="The Broad Institute Genomics Platform"/>
            <consortium name="The Broad Institute Genome Sequencing Center for Infectious Disease"/>
            <person name="Wu L."/>
            <person name="Ma J."/>
        </authorList>
    </citation>
    <scope>NUCLEOTIDE SEQUENCE [LARGE SCALE GENOMIC DNA]</scope>
    <source>
        <strain evidence="9 10">CGMCC 1.12553</strain>
    </source>
</reference>
<keyword evidence="2" id="KW-1003">Cell membrane</keyword>
<evidence type="ECO:0000256" key="4">
    <source>
        <dbReference type="ARBA" id="ARBA00022989"/>
    </source>
</evidence>
<feature type="compositionally biased region" description="Low complexity" evidence="6">
    <location>
        <begin position="449"/>
        <end position="458"/>
    </location>
</feature>
<feature type="transmembrane region" description="Helical" evidence="7">
    <location>
        <begin position="372"/>
        <end position="395"/>
    </location>
</feature>
<dbReference type="PANTHER" id="PTHR42703:SF1">
    <property type="entry name" value="NA(+)_H(+) ANTIPORTER SUBUNIT D1"/>
    <property type="match status" value="1"/>
</dbReference>
<organism evidence="9 10">
    <name type="scientific">Halobium salinum</name>
    <dbReference type="NCBI Taxonomy" id="1364940"/>
    <lineage>
        <taxon>Archaea</taxon>
        <taxon>Methanobacteriati</taxon>
        <taxon>Methanobacteriota</taxon>
        <taxon>Stenosarchaea group</taxon>
        <taxon>Halobacteria</taxon>
        <taxon>Halobacteriales</taxon>
        <taxon>Haloferacaceae</taxon>
        <taxon>Halobium</taxon>
    </lineage>
</organism>
<feature type="transmembrane region" description="Helical" evidence="7">
    <location>
        <begin position="131"/>
        <end position="149"/>
    </location>
</feature>
<dbReference type="InterPro" id="IPR050586">
    <property type="entry name" value="CPA3_Na-H_Antiporter_D"/>
</dbReference>
<feature type="transmembrane region" description="Helical" evidence="7">
    <location>
        <begin position="6"/>
        <end position="26"/>
    </location>
</feature>
<evidence type="ECO:0000256" key="5">
    <source>
        <dbReference type="ARBA" id="ARBA00023136"/>
    </source>
</evidence>
<keyword evidence="3 7" id="KW-0812">Transmembrane</keyword>
<gene>
    <name evidence="9" type="ORF">ACFO0N_01850</name>
</gene>
<dbReference type="Pfam" id="PF00361">
    <property type="entry name" value="Proton_antipo_M"/>
    <property type="match status" value="1"/>
</dbReference>
<feature type="region of interest" description="Disordered" evidence="6">
    <location>
        <begin position="440"/>
        <end position="484"/>
    </location>
</feature>
<feature type="transmembrane region" description="Helical" evidence="7">
    <location>
        <begin position="278"/>
        <end position="296"/>
    </location>
</feature>
<dbReference type="PRINTS" id="PR01437">
    <property type="entry name" value="NUOXDRDTASE4"/>
</dbReference>
<dbReference type="InterPro" id="IPR001750">
    <property type="entry name" value="ND/Mrp_TM"/>
</dbReference>
<dbReference type="PANTHER" id="PTHR42703">
    <property type="entry name" value="NADH DEHYDROGENASE"/>
    <property type="match status" value="1"/>
</dbReference>
<evidence type="ECO:0000256" key="3">
    <source>
        <dbReference type="ARBA" id="ARBA00022692"/>
    </source>
</evidence>
<feature type="transmembrane region" description="Helical" evidence="7">
    <location>
        <begin position="74"/>
        <end position="97"/>
    </location>
</feature>
<accession>A0ABD5P781</accession>
<keyword evidence="4 7" id="KW-1133">Transmembrane helix</keyword>